<dbReference type="OrthoDB" id="5590282at2759"/>
<dbReference type="SMART" id="SM00385">
    <property type="entry name" value="CYCLIN"/>
    <property type="match status" value="1"/>
</dbReference>
<reference evidence="9 10" key="1">
    <citation type="journal article" date="2019" name="Sci. Rep.">
        <title>A high-quality genome of Eragrostis curvula grass provides insights into Poaceae evolution and supports new strategies to enhance forage quality.</title>
        <authorList>
            <person name="Carballo J."/>
            <person name="Santos B.A.C.M."/>
            <person name="Zappacosta D."/>
            <person name="Garbus I."/>
            <person name="Selva J.P."/>
            <person name="Gallo C.A."/>
            <person name="Diaz A."/>
            <person name="Albertini E."/>
            <person name="Caccamo M."/>
            <person name="Echenique V."/>
        </authorList>
    </citation>
    <scope>NUCLEOTIDE SEQUENCE [LARGE SCALE GENOMIC DNA]</scope>
    <source>
        <strain evidence="10">cv. Victoria</strain>
        <tissue evidence="9">Leaf</tissue>
    </source>
</reference>
<evidence type="ECO:0000256" key="5">
    <source>
        <dbReference type="RuleBase" id="RU000383"/>
    </source>
</evidence>
<dbReference type="InterPro" id="IPR006671">
    <property type="entry name" value="Cyclin_N"/>
</dbReference>
<name>A0A5J9TL81_9POAL</name>
<dbReference type="Gramene" id="TVU12054">
    <property type="protein sequence ID" value="TVU12054"/>
    <property type="gene ID" value="EJB05_45677"/>
</dbReference>
<dbReference type="Proteomes" id="UP000324897">
    <property type="component" value="Chromosome 3"/>
</dbReference>
<dbReference type="FunFam" id="1.10.472.10:FF:000040">
    <property type="entry name" value="D6-type cyclin"/>
    <property type="match status" value="1"/>
</dbReference>
<dbReference type="SUPFAM" id="SSF47954">
    <property type="entry name" value="Cyclin-like"/>
    <property type="match status" value="1"/>
</dbReference>
<keyword evidence="4" id="KW-0131">Cell cycle</keyword>
<evidence type="ECO:0000259" key="8">
    <source>
        <dbReference type="SMART" id="SM01332"/>
    </source>
</evidence>
<evidence type="ECO:0000259" key="7">
    <source>
        <dbReference type="SMART" id="SM00385"/>
    </source>
</evidence>
<dbReference type="CDD" id="cd20543">
    <property type="entry name" value="CYCLIN_AtCycD-like_rpt1"/>
    <property type="match status" value="1"/>
</dbReference>
<organism evidence="9 10">
    <name type="scientific">Eragrostis curvula</name>
    <name type="common">weeping love grass</name>
    <dbReference type="NCBI Taxonomy" id="38414"/>
    <lineage>
        <taxon>Eukaryota</taxon>
        <taxon>Viridiplantae</taxon>
        <taxon>Streptophyta</taxon>
        <taxon>Embryophyta</taxon>
        <taxon>Tracheophyta</taxon>
        <taxon>Spermatophyta</taxon>
        <taxon>Magnoliopsida</taxon>
        <taxon>Liliopsida</taxon>
        <taxon>Poales</taxon>
        <taxon>Poaceae</taxon>
        <taxon>PACMAD clade</taxon>
        <taxon>Chloridoideae</taxon>
        <taxon>Eragrostideae</taxon>
        <taxon>Eragrostidinae</taxon>
        <taxon>Eragrostis</taxon>
    </lineage>
</organism>
<keyword evidence="10" id="KW-1185">Reference proteome</keyword>
<evidence type="ECO:0000256" key="2">
    <source>
        <dbReference type="ARBA" id="ARBA00022618"/>
    </source>
</evidence>
<evidence type="ECO:0000256" key="4">
    <source>
        <dbReference type="ARBA" id="ARBA00023306"/>
    </source>
</evidence>
<comment type="caution">
    <text evidence="9">The sequence shown here is derived from an EMBL/GenBank/DDBJ whole genome shotgun (WGS) entry which is preliminary data.</text>
</comment>
<keyword evidence="3 5" id="KW-0195">Cyclin</keyword>
<dbReference type="PANTHER" id="PTHR10177">
    <property type="entry name" value="CYCLINS"/>
    <property type="match status" value="1"/>
</dbReference>
<dbReference type="GO" id="GO:0051301">
    <property type="term" value="P:cell division"/>
    <property type="evidence" value="ECO:0007669"/>
    <property type="project" value="UniProtKB-KW"/>
</dbReference>
<dbReference type="Pfam" id="PF00134">
    <property type="entry name" value="Cyclin_N"/>
    <property type="match status" value="1"/>
</dbReference>
<sequence length="340" mass="37483">MSPSSDYAASILLCSEDSAAVLDLEGEESDEISGALGPPSRNAVDCPGTLWIELPLQSDDCIEALLEREVEHLPMEGYRQRLMQQPWGSDLAAVRRHAIDWIWMVREHYKFGPLTGILSVNYLDRFLSLCDLHQAEAWVIQLLAVACLSLAAKMEETIVGEAKPVFETRTIHRMEILVLNTLGWRMQAVTACSFIDYYLHKFSDGDAVSKIIFARSIDLILSFCKVAEFLIFRPSEVAASVALLALGKHENSVLGSVATCCKHIRKDRVLKCLEVLREKNFMGNITPRSIGSSPLIVPHSPIGVLDAVACESQQSEETSVGAPSVTAESSPARKKRKTGI</sequence>
<feature type="domain" description="Cyclin C-terminal" evidence="8">
    <location>
        <begin position="189"/>
        <end position="299"/>
    </location>
</feature>
<dbReference type="InterPro" id="IPR036915">
    <property type="entry name" value="Cyclin-like_sf"/>
</dbReference>
<dbReference type="InterPro" id="IPR004367">
    <property type="entry name" value="Cyclin_C-dom"/>
</dbReference>
<dbReference type="FunFam" id="1.10.472.10:FF:000060">
    <property type="entry name" value="D6-type cyclin"/>
    <property type="match status" value="1"/>
</dbReference>
<evidence type="ECO:0000256" key="1">
    <source>
        <dbReference type="ARBA" id="ARBA00009065"/>
    </source>
</evidence>
<feature type="region of interest" description="Disordered" evidence="6">
    <location>
        <begin position="315"/>
        <end position="340"/>
    </location>
</feature>
<dbReference type="AlphaFoldDB" id="A0A5J9TL81"/>
<keyword evidence="2" id="KW-0132">Cell division</keyword>
<dbReference type="Gene3D" id="1.10.472.10">
    <property type="entry name" value="Cyclin-like"/>
    <property type="match status" value="2"/>
</dbReference>
<dbReference type="CDD" id="cd20544">
    <property type="entry name" value="CYCLIN_AtCycD-like_rpt2"/>
    <property type="match status" value="1"/>
</dbReference>
<evidence type="ECO:0000313" key="10">
    <source>
        <dbReference type="Proteomes" id="UP000324897"/>
    </source>
</evidence>
<dbReference type="SMART" id="SM01332">
    <property type="entry name" value="Cyclin_C"/>
    <property type="match status" value="1"/>
</dbReference>
<evidence type="ECO:0008006" key="11">
    <source>
        <dbReference type="Google" id="ProtNLM"/>
    </source>
</evidence>
<evidence type="ECO:0000313" key="9">
    <source>
        <dbReference type="EMBL" id="TVU12054.1"/>
    </source>
</evidence>
<evidence type="ECO:0000256" key="3">
    <source>
        <dbReference type="ARBA" id="ARBA00023127"/>
    </source>
</evidence>
<gene>
    <name evidence="9" type="ORF">EJB05_45677</name>
</gene>
<evidence type="ECO:0000256" key="6">
    <source>
        <dbReference type="SAM" id="MobiDB-lite"/>
    </source>
</evidence>
<feature type="domain" description="Cyclin-like" evidence="7">
    <location>
        <begin position="100"/>
        <end position="180"/>
    </location>
</feature>
<proteinExistence type="inferred from homology"/>
<dbReference type="InterPro" id="IPR039361">
    <property type="entry name" value="Cyclin"/>
</dbReference>
<comment type="similarity">
    <text evidence="1">Belongs to the cyclin family. Cyclin D subfamily.</text>
</comment>
<dbReference type="InterPro" id="IPR013763">
    <property type="entry name" value="Cyclin-like_dom"/>
</dbReference>
<dbReference type="EMBL" id="RWGY01000039">
    <property type="protein sequence ID" value="TVU12054.1"/>
    <property type="molecule type" value="Genomic_DNA"/>
</dbReference>
<accession>A0A5J9TL81</accession>
<protein>
    <recommendedName>
        <fullName evidence="11">Cyclin N-terminal domain-containing protein</fullName>
    </recommendedName>
</protein>